<dbReference type="CDD" id="cd00060">
    <property type="entry name" value="FHA"/>
    <property type="match status" value="1"/>
</dbReference>
<dbReference type="PROSITE" id="PS50006">
    <property type="entry name" value="FHA_DOMAIN"/>
    <property type="match status" value="1"/>
</dbReference>
<organism evidence="3 5">
    <name type="scientific">Pseudomonas aylmerensis</name>
    <dbReference type="NCBI Taxonomy" id="1869229"/>
    <lineage>
        <taxon>Bacteria</taxon>
        <taxon>Pseudomonadati</taxon>
        <taxon>Pseudomonadota</taxon>
        <taxon>Gammaproteobacteria</taxon>
        <taxon>Pseudomonadales</taxon>
        <taxon>Pseudomonadaceae</taxon>
        <taxon>Pseudomonas</taxon>
    </lineage>
</organism>
<dbReference type="EMBL" id="MAUE01000038">
    <property type="protein sequence ID" value="OCW21698.1"/>
    <property type="molecule type" value="Genomic_DNA"/>
</dbReference>
<evidence type="ECO:0000313" key="5">
    <source>
        <dbReference type="Proteomes" id="UP000240571"/>
    </source>
</evidence>
<protein>
    <submittedName>
        <fullName evidence="2">Type VI secretion protein</fullName>
    </submittedName>
    <submittedName>
        <fullName evidence="3">Type VI secretion system-associated FHA domain protein TagH</fullName>
    </submittedName>
</protein>
<reference evidence="3 5" key="2">
    <citation type="submission" date="2018-03" db="EMBL/GenBank/DDBJ databases">
        <title>Diversity of bacteria associated with corn roots inoculated with woodland soils in Canada, and Description of Pseudomonas aylmerense sp. nov.</title>
        <authorList>
            <person name="Tambong J.T."/>
            <person name="Xu R."/>
            <person name="Tchagang C."/>
        </authorList>
    </citation>
    <scope>NUCLEOTIDE SEQUENCE [LARGE SCALE GENOMIC DNA]</scope>
    <source>
        <strain evidence="3 5">S1E44</strain>
    </source>
</reference>
<dbReference type="Proteomes" id="UP000095081">
    <property type="component" value="Unassembled WGS sequence"/>
</dbReference>
<dbReference type="Pfam" id="PF00498">
    <property type="entry name" value="FHA"/>
    <property type="match status" value="1"/>
</dbReference>
<dbReference type="OrthoDB" id="273564at2"/>
<evidence type="ECO:0000313" key="3">
    <source>
        <dbReference type="EMBL" id="PTC28354.1"/>
    </source>
</evidence>
<accession>A0A2T4FY66</accession>
<proteinExistence type="predicted"/>
<name>A0A2T4FY66_9PSED</name>
<dbReference type="NCBIfam" id="TIGR03354">
    <property type="entry name" value="VI_FHA"/>
    <property type="match status" value="1"/>
</dbReference>
<dbReference type="AlphaFoldDB" id="A0A2T4FY66"/>
<dbReference type="InterPro" id="IPR046883">
    <property type="entry name" value="T6SS_FHA_C"/>
</dbReference>
<dbReference type="InterPro" id="IPR000253">
    <property type="entry name" value="FHA_dom"/>
</dbReference>
<gene>
    <name evidence="3" type="primary">tagH</name>
    <name evidence="2" type="ORF">BBG20_23910</name>
    <name evidence="3" type="ORF">C9382_14925</name>
</gene>
<dbReference type="Gene3D" id="2.60.200.20">
    <property type="match status" value="1"/>
</dbReference>
<sequence>MQLVLEVCEAARGELPARKTFDGIGGVIGRGKACDWIIPDTARLISSHHGLVSYRDGSYFLTDISSNGIGVSGSVERLCKGQARLINEGDVYQLGATQIRARLIGHQRRPGVQGQPIPDDAFLGLDPLQALEREQRGGESSPELDALDTCTDAVGHSMDHRAVDHDHLVVPQWAEPVREIESPQPDRIAPATTETFWAQFGEALGVQVDTLDIPGREALAIKVAGLLRQTIDGLQQGLRTRDELYTEMGLDGCTSVMRQNPLKDCGDPQTALASLLGGGDPRQCQAERSVVQAWQELQVHQLALVVACRTAVRSAFARFAPGHLLLCFEREGKPRRLLTDGAHWRAYQRHYRRLSDEACPEEPLLRIDFSKAYTEQVRLISTLHAAYPG</sequence>
<dbReference type="EMBL" id="PYWW01000036">
    <property type="protein sequence ID" value="PTC28354.1"/>
    <property type="molecule type" value="Genomic_DNA"/>
</dbReference>
<dbReference type="Pfam" id="PF20232">
    <property type="entry name" value="T6SS_FHA_C"/>
    <property type="match status" value="1"/>
</dbReference>
<dbReference type="Proteomes" id="UP000240571">
    <property type="component" value="Unassembled WGS sequence"/>
</dbReference>
<dbReference type="InterPro" id="IPR017735">
    <property type="entry name" value="T6SS_FHA"/>
</dbReference>
<dbReference type="InterPro" id="IPR008984">
    <property type="entry name" value="SMAD_FHA_dom_sf"/>
</dbReference>
<evidence type="ECO:0000313" key="2">
    <source>
        <dbReference type="EMBL" id="OCW21698.1"/>
    </source>
</evidence>
<reference evidence="2 4" key="1">
    <citation type="submission" date="2016-06" db="EMBL/GenBank/DDBJ databases">
        <title>Draft genome sequence of Pseudomonas sp. S1E40, a novel strain antagonistic activity to fungal plant pathogen.</title>
        <authorList>
            <person name="Tambong J.T."/>
            <person name="Tchagang C."/>
            <person name="Xu R."/>
        </authorList>
    </citation>
    <scope>NUCLEOTIDE SEQUENCE [LARGE SCALE GENOMIC DNA]</scope>
    <source>
        <strain evidence="2 4">S1E40</strain>
    </source>
</reference>
<feature type="domain" description="FHA" evidence="1">
    <location>
        <begin position="26"/>
        <end position="76"/>
    </location>
</feature>
<dbReference type="SUPFAM" id="SSF49879">
    <property type="entry name" value="SMAD/FHA domain"/>
    <property type="match status" value="1"/>
</dbReference>
<evidence type="ECO:0000313" key="4">
    <source>
        <dbReference type="Proteomes" id="UP000095081"/>
    </source>
</evidence>
<evidence type="ECO:0000259" key="1">
    <source>
        <dbReference type="PROSITE" id="PS50006"/>
    </source>
</evidence>
<keyword evidence="4" id="KW-1185">Reference proteome</keyword>
<comment type="caution">
    <text evidence="3">The sequence shown here is derived from an EMBL/GenBank/DDBJ whole genome shotgun (WGS) entry which is preliminary data.</text>
</comment>
<dbReference type="RefSeq" id="WP_065907810.1">
    <property type="nucleotide sequence ID" value="NZ_MAUE01000038.1"/>
</dbReference>